<sequence length="169" mass="18941">MPIHDPGRRPYSVQLFNGGVGGWYSRLRVRWANFCVEGRSRAFGANTYSNNSPTPTLPSIAKSSTCQLEPNELLGVPLDMKHNGPLRLGHPAHSVTAGGELGRYELARDCHPIFHLYKTWRIRILGNGTELTSFASDIFLFSCTRLGLDHFNLSSAHPFSSTFFLRHNR</sequence>
<proteinExistence type="predicted"/>
<keyword evidence="2" id="KW-1185">Reference proteome</keyword>
<evidence type="ECO:0000313" key="1">
    <source>
        <dbReference type="EMBL" id="GAO49008.1"/>
    </source>
</evidence>
<dbReference type="EMBL" id="BACD03000019">
    <property type="protein sequence ID" value="GAO49008.1"/>
    <property type="molecule type" value="Genomic_DNA"/>
</dbReference>
<evidence type="ECO:0000313" key="2">
    <source>
        <dbReference type="Proteomes" id="UP000033140"/>
    </source>
</evidence>
<dbReference type="Proteomes" id="UP000033140">
    <property type="component" value="Unassembled WGS sequence"/>
</dbReference>
<comment type="caution">
    <text evidence="1">The sequence shown here is derived from an EMBL/GenBank/DDBJ whole genome shotgun (WGS) entry which is preliminary data.</text>
</comment>
<name>A0A0E9NGS2_SAICN</name>
<reference evidence="1 2" key="1">
    <citation type="journal article" date="2011" name="J. Gen. Appl. Microbiol.">
        <title>Draft genome sequencing of the enigmatic yeast Saitoella complicata.</title>
        <authorList>
            <person name="Nishida H."/>
            <person name="Hamamoto M."/>
            <person name="Sugiyama J."/>
        </authorList>
    </citation>
    <scope>NUCLEOTIDE SEQUENCE [LARGE SCALE GENOMIC DNA]</scope>
    <source>
        <strain evidence="1 2">NRRL Y-17804</strain>
    </source>
</reference>
<accession>A0A0E9NGS2</accession>
<dbReference type="AlphaFoldDB" id="A0A0E9NGS2"/>
<organism evidence="1 2">
    <name type="scientific">Saitoella complicata (strain BCRC 22490 / CBS 7301 / JCM 7358 / NBRC 10748 / NRRL Y-17804)</name>
    <dbReference type="NCBI Taxonomy" id="698492"/>
    <lineage>
        <taxon>Eukaryota</taxon>
        <taxon>Fungi</taxon>
        <taxon>Dikarya</taxon>
        <taxon>Ascomycota</taxon>
        <taxon>Taphrinomycotina</taxon>
        <taxon>Taphrinomycotina incertae sedis</taxon>
        <taxon>Saitoella</taxon>
    </lineage>
</organism>
<gene>
    <name evidence="1" type="ORF">G7K_3169-t1</name>
</gene>
<reference evidence="1 2" key="3">
    <citation type="journal article" date="2015" name="Genome Announc.">
        <title>Draft Genome Sequence of the Archiascomycetous Yeast Saitoella complicata.</title>
        <authorList>
            <person name="Yamauchi K."/>
            <person name="Kondo S."/>
            <person name="Hamamoto M."/>
            <person name="Takahashi Y."/>
            <person name="Ogura Y."/>
            <person name="Hayashi T."/>
            <person name="Nishida H."/>
        </authorList>
    </citation>
    <scope>NUCLEOTIDE SEQUENCE [LARGE SCALE GENOMIC DNA]</scope>
    <source>
        <strain evidence="1 2">NRRL Y-17804</strain>
    </source>
</reference>
<reference evidence="1 2" key="2">
    <citation type="journal article" date="2014" name="J. Gen. Appl. Microbiol.">
        <title>The early diverging ascomycetous budding yeast Saitoella complicata has three histone deacetylases belonging to the Clr6, Hos2, and Rpd3 lineages.</title>
        <authorList>
            <person name="Nishida H."/>
            <person name="Matsumoto T."/>
            <person name="Kondo S."/>
            <person name="Hamamoto M."/>
            <person name="Yoshikawa H."/>
        </authorList>
    </citation>
    <scope>NUCLEOTIDE SEQUENCE [LARGE SCALE GENOMIC DNA]</scope>
    <source>
        <strain evidence="1 2">NRRL Y-17804</strain>
    </source>
</reference>
<protein>
    <submittedName>
        <fullName evidence="1">Uncharacterized protein</fullName>
    </submittedName>
</protein>